<name>A0A1Y3DV38_PLAKN</name>
<evidence type="ECO:0000256" key="5">
    <source>
        <dbReference type="ARBA" id="ARBA00023136"/>
    </source>
</evidence>
<accession>A0A1Y3DV38</accession>
<dbReference type="VEuPathDB" id="PlasmoDB:PKA1H_030007600"/>
<dbReference type="EMBL" id="NETL01000016">
    <property type="protein sequence ID" value="OTN68591.1"/>
    <property type="molecule type" value="Genomic_DNA"/>
</dbReference>
<evidence type="ECO:0000256" key="1">
    <source>
        <dbReference type="ARBA" id="ARBA00004236"/>
    </source>
</evidence>
<evidence type="ECO:0000256" key="6">
    <source>
        <dbReference type="ARBA" id="ARBA00023157"/>
    </source>
</evidence>
<dbReference type="Gene3D" id="2.60.40.2860">
    <property type="match status" value="2"/>
</dbReference>
<evidence type="ECO:0000259" key="9">
    <source>
        <dbReference type="PROSITE" id="PS51701"/>
    </source>
</evidence>
<dbReference type="GO" id="GO:0005886">
    <property type="term" value="C:plasma membrane"/>
    <property type="evidence" value="ECO:0007669"/>
    <property type="project" value="UniProtKB-SubCell"/>
</dbReference>
<organism evidence="10 11">
    <name type="scientific">Plasmodium knowlesi</name>
    <dbReference type="NCBI Taxonomy" id="5850"/>
    <lineage>
        <taxon>Eukaryota</taxon>
        <taxon>Sar</taxon>
        <taxon>Alveolata</taxon>
        <taxon>Apicomplexa</taxon>
        <taxon>Aconoidasida</taxon>
        <taxon>Haemosporida</taxon>
        <taxon>Plasmodiidae</taxon>
        <taxon>Plasmodium</taxon>
        <taxon>Plasmodium (Plasmodium)</taxon>
    </lineage>
</organism>
<evidence type="ECO:0000313" key="10">
    <source>
        <dbReference type="EMBL" id="OTN68591.1"/>
    </source>
</evidence>
<dbReference type="Pfam" id="PF07422">
    <property type="entry name" value="s48_45"/>
    <property type="match status" value="2"/>
</dbReference>
<dbReference type="AlphaFoldDB" id="A0A1Y3DV38"/>
<dbReference type="OMA" id="NQDKECN"/>
<evidence type="ECO:0000256" key="4">
    <source>
        <dbReference type="ARBA" id="ARBA00022729"/>
    </source>
</evidence>
<comment type="caution">
    <text evidence="10">The sequence shown here is derived from an EMBL/GenBank/DDBJ whole genome shotgun (WGS) entry which is preliminary data.</text>
</comment>
<evidence type="ECO:0000256" key="8">
    <source>
        <dbReference type="SAM" id="SignalP"/>
    </source>
</evidence>
<dbReference type="OrthoDB" id="386449at2759"/>
<feature type="domain" description="6-Cys" evidence="9">
    <location>
        <begin position="161"/>
        <end position="307"/>
    </location>
</feature>
<evidence type="ECO:0000313" key="11">
    <source>
        <dbReference type="Proteomes" id="UP000195012"/>
    </source>
</evidence>
<dbReference type="SMART" id="SM00970">
    <property type="entry name" value="s48_45"/>
    <property type="match status" value="1"/>
</dbReference>
<keyword evidence="6" id="KW-1015">Disulfide bond</keyword>
<keyword evidence="7" id="KW-0325">Glycoprotein</keyword>
<dbReference type="Proteomes" id="UP000195012">
    <property type="component" value="Unassembled WGS sequence"/>
</dbReference>
<evidence type="ECO:0000256" key="7">
    <source>
        <dbReference type="ARBA" id="ARBA00023180"/>
    </source>
</evidence>
<dbReference type="VEuPathDB" id="PlasmoDB:PKNOH_S02294900"/>
<keyword evidence="3" id="KW-1003">Cell membrane</keyword>
<feature type="chain" id="PRO_5010995604" evidence="8">
    <location>
        <begin position="27"/>
        <end position="369"/>
    </location>
</feature>
<dbReference type="GO" id="GO:0009986">
    <property type="term" value="C:cell surface"/>
    <property type="evidence" value="ECO:0007669"/>
    <property type="project" value="UniProtKB-SubCell"/>
</dbReference>
<feature type="domain" description="6-Cys" evidence="9">
    <location>
        <begin position="22"/>
        <end position="157"/>
    </location>
</feature>
<keyword evidence="4 8" id="KW-0732">Signal</keyword>
<protein>
    <submittedName>
        <fullName evidence="10">Putative Pf52-like protein</fullName>
    </submittedName>
</protein>
<comment type="subcellular location">
    <subcellularLocation>
        <location evidence="1">Cell membrane</location>
    </subcellularLocation>
    <subcellularLocation>
        <location evidence="2">Cell surface</location>
    </subcellularLocation>
</comment>
<evidence type="ECO:0000256" key="2">
    <source>
        <dbReference type="ARBA" id="ARBA00004241"/>
    </source>
</evidence>
<dbReference type="VEuPathDB" id="PlasmoDB:PKNH_0302600"/>
<reference evidence="10 11" key="1">
    <citation type="submission" date="2017-05" db="EMBL/GenBank/DDBJ databases">
        <title>PacBio assembly of a Plasmodium knowlesi genome sequence with Hi-C correction and manual annotation of the SICAvar gene family.</title>
        <authorList>
            <person name="Lapp S.A."/>
            <person name="Geraldo J.A."/>
            <person name="Chien J.-T."/>
            <person name="Ay F."/>
            <person name="Pakala S.B."/>
            <person name="Batugedara G."/>
            <person name="Humphrey J.C."/>
            <person name="Debarry J.D."/>
            <person name="Le Roch K.G."/>
            <person name="Galinski M.R."/>
            <person name="Kissinger J.C."/>
        </authorList>
    </citation>
    <scope>NUCLEOTIDE SEQUENCE [LARGE SCALE GENOMIC DNA]</scope>
    <source>
        <strain evidence="11">Malayan Strain Pk1 (A+)</strain>
    </source>
</reference>
<evidence type="ECO:0000256" key="3">
    <source>
        <dbReference type="ARBA" id="ARBA00022475"/>
    </source>
</evidence>
<dbReference type="InterPro" id="IPR010884">
    <property type="entry name" value="6_CYS_dom"/>
</dbReference>
<keyword evidence="5" id="KW-0472">Membrane</keyword>
<dbReference type="PROSITE" id="PS51701">
    <property type="entry name" value="6_CYS"/>
    <property type="match status" value="2"/>
</dbReference>
<gene>
    <name evidence="10" type="ORF">PKNOH_S02294900</name>
</gene>
<dbReference type="InterPro" id="IPR038160">
    <property type="entry name" value="6_CYS_dom_sf"/>
</dbReference>
<sequence length="369" mass="42309">MASSIRVKSLFAILVFLFEMKRNVLCAHDEDVTLCLSEFNQDKECNVRAEFGKEIQVYCPIDAEQTRNGGVVRMNGHEVNNDNTCFSKMKSNDTSNRNVIKKFEDYVQNLIMHTNDSDSTHYLYVPHTMTTALFLSCNCIDKSKQKAYKLNIQIAKNEKKNIKGCNFYYSEEEGQQKENSIEKNINVKYKKVCSVDVHANDVVSFRCRIHNRYSSVFVNPPLCFHDVSNENNEILQISGLLNEAKVIPRLTTYVHDPMMAKFLSYLVSPPHVNESLRVECTCTITDNVLDTSYVGTISLNFIKTDKLHPVQEEEDAEYRNRWKYSIDENEMENGENINNSSPRDGKKNARSSSVLTGLSVVLLLFLFLP</sequence>
<feature type="signal peptide" evidence="8">
    <location>
        <begin position="1"/>
        <end position="26"/>
    </location>
</feature>
<proteinExistence type="predicted"/>